<dbReference type="PROSITE" id="PS00383">
    <property type="entry name" value="TYR_PHOSPHATASE_1"/>
    <property type="match status" value="1"/>
</dbReference>
<dbReference type="Proteomes" id="UP001564626">
    <property type="component" value="Unassembled WGS sequence"/>
</dbReference>
<sequence>MTRRLDWDGLLNGRDLGGLPTTGGGRTRRGAVVRSEALDHLTAAGWEALLAHGVRTVLALTPEDGPDLAPRPAELETVRVPLDERAGDAFQQRWSGPVSGTPLYYPAYLREHPEAIAEAVGVLARARPGGVLVHCAGGRDRTGLVVLVLLAFAGVGAADIVADYRETERTRAAVTARFGMPDDSAPLAEFLAGRGTSVEASLRAALAGFDAAELLRAGGLTPGDLAALRARLLDPDPVNLVSSGG</sequence>
<organism evidence="3 4">
    <name type="scientific">Saccharopolyspora cebuensis</name>
    <dbReference type="NCBI Taxonomy" id="418759"/>
    <lineage>
        <taxon>Bacteria</taxon>
        <taxon>Bacillati</taxon>
        <taxon>Actinomycetota</taxon>
        <taxon>Actinomycetes</taxon>
        <taxon>Pseudonocardiales</taxon>
        <taxon>Pseudonocardiaceae</taxon>
        <taxon>Saccharopolyspora</taxon>
    </lineage>
</organism>
<feature type="domain" description="Tyrosine specific protein phosphatases" evidence="2">
    <location>
        <begin position="114"/>
        <end position="166"/>
    </location>
</feature>
<dbReference type="Pfam" id="PF13350">
    <property type="entry name" value="Y_phosphatase3"/>
    <property type="match status" value="1"/>
</dbReference>
<dbReference type="EMBL" id="JBGEHV010000006">
    <property type="protein sequence ID" value="MEY8038751.1"/>
    <property type="molecule type" value="Genomic_DNA"/>
</dbReference>
<proteinExistence type="inferred from homology"/>
<dbReference type="Gene3D" id="3.90.190.10">
    <property type="entry name" value="Protein tyrosine phosphatase superfamily"/>
    <property type="match status" value="1"/>
</dbReference>
<dbReference type="InterPro" id="IPR026893">
    <property type="entry name" value="Tyr/Ser_Pase_IphP-type"/>
</dbReference>
<evidence type="ECO:0000313" key="3">
    <source>
        <dbReference type="EMBL" id="MEY8038751.1"/>
    </source>
</evidence>
<keyword evidence="4" id="KW-1185">Reference proteome</keyword>
<dbReference type="PANTHER" id="PTHR31126">
    <property type="entry name" value="TYROSINE-PROTEIN PHOSPHATASE"/>
    <property type="match status" value="1"/>
</dbReference>
<protein>
    <submittedName>
        <fullName evidence="3">Tyrosine-protein phosphatase</fullName>
    </submittedName>
</protein>
<dbReference type="SUPFAM" id="SSF52799">
    <property type="entry name" value="(Phosphotyrosine protein) phosphatases II"/>
    <property type="match status" value="1"/>
</dbReference>
<evidence type="ECO:0000313" key="4">
    <source>
        <dbReference type="Proteomes" id="UP001564626"/>
    </source>
</evidence>
<dbReference type="InterPro" id="IPR000387">
    <property type="entry name" value="Tyr_Pase_dom"/>
</dbReference>
<dbReference type="InterPro" id="IPR016130">
    <property type="entry name" value="Tyr_Pase_AS"/>
</dbReference>
<comment type="caution">
    <text evidence="3">The sequence shown here is derived from an EMBL/GenBank/DDBJ whole genome shotgun (WGS) entry which is preliminary data.</text>
</comment>
<name>A0ABV4CCR9_9PSEU</name>
<dbReference type="InterPro" id="IPR029021">
    <property type="entry name" value="Prot-tyrosine_phosphatase-like"/>
</dbReference>
<dbReference type="PANTHER" id="PTHR31126:SF1">
    <property type="entry name" value="TYROSINE SPECIFIC PROTEIN PHOSPHATASES DOMAIN-CONTAINING PROTEIN"/>
    <property type="match status" value="1"/>
</dbReference>
<comment type="similarity">
    <text evidence="1">Belongs to the protein-tyrosine phosphatase family.</text>
</comment>
<dbReference type="RefSeq" id="WP_345367706.1">
    <property type="nucleotide sequence ID" value="NZ_BAABII010000019.1"/>
</dbReference>
<evidence type="ECO:0000256" key="1">
    <source>
        <dbReference type="ARBA" id="ARBA00009580"/>
    </source>
</evidence>
<dbReference type="PROSITE" id="PS50056">
    <property type="entry name" value="TYR_PHOSPHATASE_2"/>
    <property type="match status" value="1"/>
</dbReference>
<reference evidence="3 4" key="1">
    <citation type="submission" date="2024-08" db="EMBL/GenBank/DDBJ databases">
        <title>Genome mining of Saccharopolyspora cebuensis PGLac3 from Nigerian medicinal plant.</title>
        <authorList>
            <person name="Ezeobiora C.E."/>
            <person name="Igbokwe N.H."/>
            <person name="Amin D.H."/>
            <person name="Mendie U.E."/>
        </authorList>
    </citation>
    <scope>NUCLEOTIDE SEQUENCE [LARGE SCALE GENOMIC DNA]</scope>
    <source>
        <strain evidence="3 4">PGLac3</strain>
    </source>
</reference>
<gene>
    <name evidence="3" type="ORF">AB8O55_05020</name>
</gene>
<evidence type="ECO:0000259" key="2">
    <source>
        <dbReference type="PROSITE" id="PS50056"/>
    </source>
</evidence>
<accession>A0ABV4CCR9</accession>